<comment type="caution">
    <text evidence="3">The sequence shown here is derived from an EMBL/GenBank/DDBJ whole genome shotgun (WGS) entry which is preliminary data.</text>
</comment>
<feature type="region of interest" description="Disordered" evidence="1">
    <location>
        <begin position="1"/>
        <end position="20"/>
    </location>
</feature>
<accession>A0A916TH28</accession>
<dbReference type="Proteomes" id="UP000605148">
    <property type="component" value="Unassembled WGS sequence"/>
</dbReference>
<dbReference type="InterPro" id="IPR018688">
    <property type="entry name" value="PpoB2-like"/>
</dbReference>
<keyword evidence="2" id="KW-1133">Transmembrane helix</keyword>
<keyword evidence="2" id="KW-0812">Transmembrane</keyword>
<keyword evidence="2" id="KW-0472">Membrane</keyword>
<protein>
    <submittedName>
        <fullName evidence="3">Metal-binding protein</fullName>
    </submittedName>
</protein>
<feature type="transmembrane region" description="Helical" evidence="2">
    <location>
        <begin position="240"/>
        <end position="273"/>
    </location>
</feature>
<sequence length="308" mass="32957">MGFAEAQNGRPSETRGPRHGARDGTWLAVLVCILGLTFAGWAYLGAMVADMVPVMDMTDAGPGMVIFNAFNQFAGLPPEARAALAAICLPTSAATFGMPSGLWTAFDLLKVFMMWLMMALAMMLPGAIPMLRAYHRRAAVRGRPSAVSTGAVALGYLGVWTGYAVVATGLQWGLTMIGALDQMMAPAHMSLAACVLLLAGAYQFTAAKQACLERCWYPRWNFINLTTDQRTLRLDFKEGLAQGLVCLGCCWAVMTVMFAVGLMNVIWIAVLGILMAAEKAFPTKWLAPAIGALMLGWGGALVLLIVQP</sequence>
<dbReference type="AlphaFoldDB" id="A0A916TH28"/>
<feature type="transmembrane region" description="Helical" evidence="2">
    <location>
        <begin position="112"/>
        <end position="134"/>
    </location>
</feature>
<evidence type="ECO:0000313" key="4">
    <source>
        <dbReference type="Proteomes" id="UP000605148"/>
    </source>
</evidence>
<name>A0A916TH28_9HYPH</name>
<feature type="transmembrane region" description="Helical" evidence="2">
    <location>
        <begin position="285"/>
        <end position="306"/>
    </location>
</feature>
<dbReference type="EMBL" id="BMFA01000004">
    <property type="protein sequence ID" value="GGB45182.1"/>
    <property type="molecule type" value="Genomic_DNA"/>
</dbReference>
<evidence type="ECO:0000256" key="2">
    <source>
        <dbReference type="SAM" id="Phobius"/>
    </source>
</evidence>
<gene>
    <name evidence="3" type="ORF">GCM10011316_16520</name>
</gene>
<feature type="transmembrane region" description="Helical" evidence="2">
    <location>
        <begin position="25"/>
        <end position="44"/>
    </location>
</feature>
<keyword evidence="4" id="KW-1185">Reference proteome</keyword>
<dbReference type="Pfam" id="PF09948">
    <property type="entry name" value="PpoB2"/>
    <property type="match status" value="1"/>
</dbReference>
<evidence type="ECO:0000256" key="1">
    <source>
        <dbReference type="SAM" id="MobiDB-lite"/>
    </source>
</evidence>
<dbReference type="OrthoDB" id="164118at2"/>
<feature type="transmembrane region" description="Helical" evidence="2">
    <location>
        <begin position="146"/>
        <end position="165"/>
    </location>
</feature>
<evidence type="ECO:0000313" key="3">
    <source>
        <dbReference type="EMBL" id="GGB45182.1"/>
    </source>
</evidence>
<proteinExistence type="predicted"/>
<feature type="transmembrane region" description="Helical" evidence="2">
    <location>
        <begin position="185"/>
        <end position="204"/>
    </location>
</feature>
<reference evidence="3" key="1">
    <citation type="journal article" date="2014" name="Int. J. Syst. Evol. Microbiol.">
        <title>Complete genome sequence of Corynebacterium casei LMG S-19264T (=DSM 44701T), isolated from a smear-ripened cheese.</title>
        <authorList>
            <consortium name="US DOE Joint Genome Institute (JGI-PGF)"/>
            <person name="Walter F."/>
            <person name="Albersmeier A."/>
            <person name="Kalinowski J."/>
            <person name="Ruckert C."/>
        </authorList>
    </citation>
    <scope>NUCLEOTIDE SEQUENCE</scope>
    <source>
        <strain evidence="3">CGMCC 1.12426</strain>
    </source>
</reference>
<reference evidence="3" key="2">
    <citation type="submission" date="2020-09" db="EMBL/GenBank/DDBJ databases">
        <authorList>
            <person name="Sun Q."/>
            <person name="Zhou Y."/>
        </authorList>
    </citation>
    <scope>NUCLEOTIDE SEQUENCE</scope>
    <source>
        <strain evidence="3">CGMCC 1.12426</strain>
    </source>
</reference>
<organism evidence="3 4">
    <name type="scientific">Roseibium aquae</name>
    <dbReference type="NCBI Taxonomy" id="1323746"/>
    <lineage>
        <taxon>Bacteria</taxon>
        <taxon>Pseudomonadati</taxon>
        <taxon>Pseudomonadota</taxon>
        <taxon>Alphaproteobacteria</taxon>
        <taxon>Hyphomicrobiales</taxon>
        <taxon>Stappiaceae</taxon>
        <taxon>Roseibium</taxon>
    </lineage>
</organism>